<dbReference type="EMBL" id="JARQWQ010000005">
    <property type="protein sequence ID" value="KAK2571956.1"/>
    <property type="molecule type" value="Genomic_DNA"/>
</dbReference>
<organism evidence="2 3">
    <name type="scientific">Acropora cervicornis</name>
    <name type="common">Staghorn coral</name>
    <dbReference type="NCBI Taxonomy" id="6130"/>
    <lineage>
        <taxon>Eukaryota</taxon>
        <taxon>Metazoa</taxon>
        <taxon>Cnidaria</taxon>
        <taxon>Anthozoa</taxon>
        <taxon>Hexacorallia</taxon>
        <taxon>Scleractinia</taxon>
        <taxon>Astrocoeniina</taxon>
        <taxon>Acroporidae</taxon>
        <taxon>Acropora</taxon>
    </lineage>
</organism>
<comment type="caution">
    <text evidence="2">The sequence shown here is derived from an EMBL/GenBank/DDBJ whole genome shotgun (WGS) entry which is preliminary data.</text>
</comment>
<name>A0AAD9R399_ACRCE</name>
<reference evidence="2" key="2">
    <citation type="journal article" date="2023" name="Science">
        <title>Genomic signatures of disease resistance in endangered staghorn corals.</title>
        <authorList>
            <person name="Vollmer S.V."/>
            <person name="Selwyn J.D."/>
            <person name="Despard B.A."/>
            <person name="Roesel C.L."/>
        </authorList>
    </citation>
    <scope>NUCLEOTIDE SEQUENCE</scope>
    <source>
        <strain evidence="2">K2</strain>
    </source>
</reference>
<evidence type="ECO:0000256" key="1">
    <source>
        <dbReference type="SAM" id="MobiDB-lite"/>
    </source>
</evidence>
<evidence type="ECO:0000313" key="3">
    <source>
        <dbReference type="Proteomes" id="UP001249851"/>
    </source>
</evidence>
<dbReference type="Proteomes" id="UP001249851">
    <property type="component" value="Unassembled WGS sequence"/>
</dbReference>
<accession>A0AAD9R399</accession>
<evidence type="ECO:0000313" key="2">
    <source>
        <dbReference type="EMBL" id="KAK2571956.1"/>
    </source>
</evidence>
<protein>
    <submittedName>
        <fullName evidence="2">Uncharacterized protein</fullName>
    </submittedName>
</protein>
<proteinExistence type="predicted"/>
<sequence length="108" mass="12474">MSLAVIVTGELHPRLLKCEPTSRPTCRCSYSNTLQSASFDQQLFLLSCSPLKFNPIYIQWATSPTLGCRDSTVDSYLSLELSGLREKKRREKRRKALEPTYDQNFRER</sequence>
<dbReference type="AlphaFoldDB" id="A0AAD9R399"/>
<keyword evidence="3" id="KW-1185">Reference proteome</keyword>
<gene>
    <name evidence="2" type="ORF">P5673_003373</name>
</gene>
<feature type="region of interest" description="Disordered" evidence="1">
    <location>
        <begin position="89"/>
        <end position="108"/>
    </location>
</feature>
<reference evidence="2" key="1">
    <citation type="journal article" date="2023" name="G3 (Bethesda)">
        <title>Whole genome assembly and annotation of the endangered Caribbean coral Acropora cervicornis.</title>
        <authorList>
            <person name="Selwyn J.D."/>
            <person name="Vollmer S.V."/>
        </authorList>
    </citation>
    <scope>NUCLEOTIDE SEQUENCE</scope>
    <source>
        <strain evidence="2">K2</strain>
    </source>
</reference>